<evidence type="ECO:0000313" key="1">
    <source>
        <dbReference type="EMBL" id="KUM48540.1"/>
    </source>
</evidence>
<evidence type="ECO:0008006" key="2">
    <source>
        <dbReference type="Google" id="ProtNLM"/>
    </source>
</evidence>
<dbReference type="AlphaFoldDB" id="A0A101M0A8"/>
<dbReference type="EMBL" id="LKAM01000005">
    <property type="protein sequence ID" value="KUM48540.1"/>
    <property type="molecule type" value="Genomic_DNA"/>
</dbReference>
<comment type="caution">
    <text evidence="1">The sequence shown here is derived from an EMBL/GenBank/DDBJ whole genome shotgun (WGS) entry which is preliminary data.</text>
</comment>
<sequence>MHDVFHVSVLRKYVPNPSHILDWHHLQVTDEGALKAEPVCILDHRTRQLRRRLVDQVKVQWSPSSAIWEDAYTMRLEFPFLFSQTSGQV</sequence>
<dbReference type="PANTHER" id="PTHR46148">
    <property type="entry name" value="CHROMO DOMAIN-CONTAINING PROTEIN"/>
    <property type="match status" value="1"/>
</dbReference>
<keyword evidence="1" id="KW-0496">Mitochondrion</keyword>
<protein>
    <recommendedName>
        <fullName evidence="2">Chromo domain-containing protein</fullName>
    </recommendedName>
</protein>
<dbReference type="PANTHER" id="PTHR46148:SF52">
    <property type="entry name" value="OS04G0603800 PROTEIN"/>
    <property type="match status" value="1"/>
</dbReference>
<organism evidence="1">
    <name type="scientific">Picea glauca</name>
    <name type="common">White spruce</name>
    <name type="synonym">Pinus glauca</name>
    <dbReference type="NCBI Taxonomy" id="3330"/>
    <lineage>
        <taxon>Eukaryota</taxon>
        <taxon>Viridiplantae</taxon>
        <taxon>Streptophyta</taxon>
        <taxon>Embryophyta</taxon>
        <taxon>Tracheophyta</taxon>
        <taxon>Spermatophyta</taxon>
        <taxon>Pinopsida</taxon>
        <taxon>Pinidae</taxon>
        <taxon>Conifers I</taxon>
        <taxon>Pinales</taxon>
        <taxon>Pinaceae</taxon>
        <taxon>Picea</taxon>
    </lineage>
</organism>
<accession>A0A101M0A8</accession>
<gene>
    <name evidence="1" type="ORF">ABT39_MTgene4555</name>
</gene>
<name>A0A101M0A8_PICGL</name>
<geneLocation type="mitochondrion" evidence="1"/>
<reference evidence="1" key="1">
    <citation type="journal article" date="2015" name="Genome Biol. Evol.">
        <title>Organellar Genomes of White Spruce (Picea glauca): Assembly and Annotation.</title>
        <authorList>
            <person name="Jackman S.D."/>
            <person name="Warren R.L."/>
            <person name="Gibb E.A."/>
            <person name="Vandervalk B.P."/>
            <person name="Mohamadi H."/>
            <person name="Chu J."/>
            <person name="Raymond A."/>
            <person name="Pleasance S."/>
            <person name="Coope R."/>
            <person name="Wildung M.R."/>
            <person name="Ritland C.E."/>
            <person name="Bousquet J."/>
            <person name="Jones S.J."/>
            <person name="Bohlmann J."/>
            <person name="Birol I."/>
        </authorList>
    </citation>
    <scope>NUCLEOTIDE SEQUENCE [LARGE SCALE GENOMIC DNA]</scope>
    <source>
        <tissue evidence="1">Flushing bud</tissue>
    </source>
</reference>
<proteinExistence type="predicted"/>